<accession>A0A814E465</accession>
<dbReference type="EMBL" id="CAJNOL010000346">
    <property type="protein sequence ID" value="CAF1019428.1"/>
    <property type="molecule type" value="Genomic_DNA"/>
</dbReference>
<feature type="transmembrane region" description="Helical" evidence="1">
    <location>
        <begin position="107"/>
        <end position="128"/>
    </location>
</feature>
<feature type="transmembrane region" description="Helical" evidence="1">
    <location>
        <begin position="43"/>
        <end position="66"/>
    </location>
</feature>
<keyword evidence="6" id="KW-1185">Reference proteome</keyword>
<keyword evidence="1" id="KW-0812">Transmembrane</keyword>
<evidence type="ECO:0000313" key="4">
    <source>
        <dbReference type="EMBL" id="CAF1019428.1"/>
    </source>
</evidence>
<protein>
    <submittedName>
        <fullName evidence="3">Uncharacterized protein</fullName>
    </submittedName>
</protein>
<feature type="signal peptide" evidence="2">
    <location>
        <begin position="1"/>
        <end position="19"/>
    </location>
</feature>
<keyword evidence="1" id="KW-1133">Transmembrane helix</keyword>
<reference evidence="3" key="1">
    <citation type="submission" date="2021-02" db="EMBL/GenBank/DDBJ databases">
        <authorList>
            <person name="Nowell W R."/>
        </authorList>
    </citation>
    <scope>NUCLEOTIDE SEQUENCE</scope>
</reference>
<dbReference type="EMBL" id="CAJNOH010000241">
    <property type="protein sequence ID" value="CAF0962750.1"/>
    <property type="molecule type" value="Genomic_DNA"/>
</dbReference>
<name>A0A814E465_9BILA</name>
<dbReference type="Proteomes" id="UP000663870">
    <property type="component" value="Unassembled WGS sequence"/>
</dbReference>
<sequence length="162" mass="18467">MKNMRLMLTFLHTIIMICATINLHPHLTDVAYASDHKKRFSATLGYVINLIYILLYHTVSILAVWFSRYDAGIVRASGILLLGELLQVTGWIIQYTLKREHIGGGELFFTIIFGLLLLTTILITFRLAENISKHQNNSMQLKLLSESVSDISMDNENEPSWV</sequence>
<evidence type="ECO:0000256" key="1">
    <source>
        <dbReference type="SAM" id="Phobius"/>
    </source>
</evidence>
<keyword evidence="1" id="KW-0472">Membrane</keyword>
<dbReference type="Proteomes" id="UP000663854">
    <property type="component" value="Unassembled WGS sequence"/>
</dbReference>
<proteinExistence type="predicted"/>
<evidence type="ECO:0000256" key="2">
    <source>
        <dbReference type="SAM" id="SignalP"/>
    </source>
</evidence>
<feature type="chain" id="PRO_5036224237" evidence="2">
    <location>
        <begin position="20"/>
        <end position="162"/>
    </location>
</feature>
<keyword evidence="2" id="KW-0732">Signal</keyword>
<organism evidence="3 5">
    <name type="scientific">Rotaria sordida</name>
    <dbReference type="NCBI Taxonomy" id="392033"/>
    <lineage>
        <taxon>Eukaryota</taxon>
        <taxon>Metazoa</taxon>
        <taxon>Spiralia</taxon>
        <taxon>Gnathifera</taxon>
        <taxon>Rotifera</taxon>
        <taxon>Eurotatoria</taxon>
        <taxon>Bdelloidea</taxon>
        <taxon>Philodinida</taxon>
        <taxon>Philodinidae</taxon>
        <taxon>Rotaria</taxon>
    </lineage>
</organism>
<evidence type="ECO:0000313" key="5">
    <source>
        <dbReference type="Proteomes" id="UP000663854"/>
    </source>
</evidence>
<evidence type="ECO:0000313" key="6">
    <source>
        <dbReference type="Proteomes" id="UP000663870"/>
    </source>
</evidence>
<comment type="caution">
    <text evidence="3">The sequence shown here is derived from an EMBL/GenBank/DDBJ whole genome shotgun (WGS) entry which is preliminary data.</text>
</comment>
<dbReference type="AlphaFoldDB" id="A0A814E465"/>
<evidence type="ECO:0000313" key="3">
    <source>
        <dbReference type="EMBL" id="CAF0962750.1"/>
    </source>
</evidence>
<feature type="transmembrane region" description="Helical" evidence="1">
    <location>
        <begin position="73"/>
        <end position="95"/>
    </location>
</feature>
<gene>
    <name evidence="4" type="ORF">JXQ802_LOCUS15086</name>
    <name evidence="3" type="ORF">PYM288_LOCUS12714</name>
</gene>